<dbReference type="InterPro" id="IPR043502">
    <property type="entry name" value="DNA/RNA_pol_sf"/>
</dbReference>
<dbReference type="Proteomes" id="UP000124452">
    <property type="component" value="Segment"/>
</dbReference>
<gene>
    <name evidence="14" type="primary">ORF9</name>
</gene>
<dbReference type="Gene3D" id="1.10.132.60">
    <property type="entry name" value="DNA polymerase family B, C-terminal domain"/>
    <property type="match status" value="1"/>
</dbReference>
<evidence type="ECO:0000256" key="7">
    <source>
        <dbReference type="ARBA" id="ARBA00022932"/>
    </source>
</evidence>
<evidence type="ECO:0000256" key="3">
    <source>
        <dbReference type="ARBA" id="ARBA00022562"/>
    </source>
</evidence>
<dbReference type="GO" id="GO:0006261">
    <property type="term" value="P:DNA-templated DNA replication"/>
    <property type="evidence" value="ECO:0007669"/>
    <property type="project" value="TreeGrafter"/>
</dbReference>
<dbReference type="OrthoDB" id="165at10239"/>
<keyword evidence="4 11" id="KW-0808">Transferase</keyword>
<keyword evidence="7 11" id="KW-0239">DNA-directed DNA polymerase</keyword>
<dbReference type="GeneID" id="23104146"/>
<dbReference type="Gene3D" id="3.30.420.10">
    <property type="entry name" value="Ribonuclease H-like superfamily/Ribonuclease H"/>
    <property type="match status" value="1"/>
</dbReference>
<dbReference type="GO" id="GO:0000166">
    <property type="term" value="F:nucleotide binding"/>
    <property type="evidence" value="ECO:0007669"/>
    <property type="project" value="InterPro"/>
</dbReference>
<keyword evidence="15" id="KW-1185">Reference proteome</keyword>
<evidence type="ECO:0000313" key="14">
    <source>
        <dbReference type="EMBL" id="AIU39536.1"/>
    </source>
</evidence>
<dbReference type="InterPro" id="IPR042087">
    <property type="entry name" value="DNA_pol_B_thumb"/>
</dbReference>
<dbReference type="InterPro" id="IPR036397">
    <property type="entry name" value="RNaseH_sf"/>
</dbReference>
<dbReference type="PRINTS" id="PR00106">
    <property type="entry name" value="DNAPOLB"/>
</dbReference>
<keyword evidence="6 11" id="KW-0235">DNA replication</keyword>
<sequence length="1017" mass="113603">MSFYNPYLVKRSFLKKAAPARPVREYTRIIPKCFKTPGAAGVIPHTSTLEPVCFVGDRETPILLGDGSKSLWTRRERPAAGELGGGSSMGGEGGALSFHVYDIIETVYNQDRCDHVPFQFQTDIIPSGTVLKLLGRTADDRSVCVNVFRQELYFYAEVPEGLRLDFIIQQSSREGFGCSQGRYSYQKTRKRVLKQYSVETREVYKIFASSSGFVDLLADRLTAAGCEVFETNVDAARRFIIDRGFSTFGWYSCSAAVPRLGAGRDSWTELEYDCAVGDLEFYPERSEWPGYNIMSFDIECMGESGFPNAARDEDMILQISCVIWKEGSKGAAPRSILLNLGTCSPIEGVEVYECPSELDLLYLFLTMIRDMDLEFVTGYNISNFDFPYILDRASQVYNLNPKEFTRTRSASIFEVHKPKNSSSSGFMRAVSKVKVAGVVPVDMYQVCREKLSLSNYKLDTVAKECVGEKKDDVSYKEIPHLFRQGPEGRAKLGTYCVKDSALVLDLLKYFMTHVEISEIAKIAKIPTRRVLTDGQQIRVFSCLLDVAGRQGFILPSGNKESSEGYQGATVIDPTPGFYNTPVLVVDFASLYPTIIQAHNLCYSTMIPGDQLYLHPHLGPGDYETFELSSGAVHFVKKHKTASLLATLLNAWLAKRKAIRRALAAEADEATRTILDKQQLAIKVTCNAVYGFTGVASGILPCLKIAETVTFQGRRMLERSKRYIEAVTPEGLAAILQRPVAACDPEASFKVIYGDTDSLFIHCRGYSPEAVTGFCDELAAHMTHTLFVDPIKLEAEKTFTCLILLTKKRYIGMMTTGKVLMKGVDLVRKTACKFVQETTKAVLDLVLRDEGVRAAAERLCSMRVEEVYRRGLPAGFLKVVDVLNDSYRRLRLNLVPASQLSFSTELSRPISYYKTLTLPHLVVYNKIMQRNEELPQIHDRIAYVFVQPSKGEKCKLKSDLAEDPAYAAQHGIPPAVDLYFDKVVHGAANILQCLFENDSDKAVKVIYNFVDLPPSDDP</sequence>
<evidence type="ECO:0000256" key="8">
    <source>
        <dbReference type="ARBA" id="ARBA00023109"/>
    </source>
</evidence>
<evidence type="ECO:0000256" key="5">
    <source>
        <dbReference type="ARBA" id="ARBA00022695"/>
    </source>
</evidence>
<comment type="catalytic activity">
    <reaction evidence="10 11">
        <text>DNA(n) + a 2'-deoxyribonucleoside 5'-triphosphate = DNA(n+1) + diphosphate</text>
        <dbReference type="Rhea" id="RHEA:22508"/>
        <dbReference type="Rhea" id="RHEA-COMP:17339"/>
        <dbReference type="Rhea" id="RHEA-COMP:17340"/>
        <dbReference type="ChEBI" id="CHEBI:33019"/>
        <dbReference type="ChEBI" id="CHEBI:61560"/>
        <dbReference type="ChEBI" id="CHEBI:173112"/>
        <dbReference type="EC" id="2.7.7.7"/>
    </reaction>
</comment>
<protein>
    <recommendedName>
        <fullName evidence="11">DNA polymerase</fullName>
        <ecNumber evidence="11">2.7.7.7</ecNumber>
    </recommendedName>
</protein>
<accession>I6RBA3</accession>
<dbReference type="SUPFAM" id="SSF56672">
    <property type="entry name" value="DNA/RNA polymerases"/>
    <property type="match status" value="1"/>
</dbReference>
<dbReference type="EC" id="2.7.7.7" evidence="11"/>
<keyword evidence="3" id="KW-1048">Host nucleus</keyword>
<comment type="subcellular location">
    <subcellularLocation>
        <location evidence="1">Host nucleus</location>
    </subcellularLocation>
</comment>
<dbReference type="GO" id="GO:0003677">
    <property type="term" value="F:DNA binding"/>
    <property type="evidence" value="ECO:0007669"/>
    <property type="project" value="UniProtKB-KW"/>
</dbReference>
<dbReference type="EMBL" id="KM924295">
    <property type="protein sequence ID" value="AIU39536.1"/>
    <property type="molecule type" value="Genomic_DNA"/>
</dbReference>
<feature type="domain" description="DNA-directed DNA polymerase family B exonuclease" evidence="13">
    <location>
        <begin position="226"/>
        <end position="461"/>
    </location>
</feature>
<dbReference type="RefSeq" id="YP_009118399.1">
    <property type="nucleotide sequence ID" value="NC_026421.1"/>
</dbReference>
<dbReference type="PANTHER" id="PTHR10322:SF23">
    <property type="entry name" value="DNA POLYMERASE DELTA CATALYTIC SUBUNIT"/>
    <property type="match status" value="1"/>
</dbReference>
<evidence type="ECO:0000256" key="6">
    <source>
        <dbReference type="ARBA" id="ARBA00022705"/>
    </source>
</evidence>
<reference evidence="14 15" key="1">
    <citation type="journal article" date="2015" name="Genome Announc.">
        <title>Genome sequences of equid herpesviruses 2 and 5.</title>
        <authorList>
            <person name="Wilkie G.S."/>
            <person name="Kerr K."/>
            <person name="Stewart J.P."/>
            <person name="Studdert M.J."/>
            <person name="Davison A.J."/>
        </authorList>
    </citation>
    <scope>NUCLEOTIDE SEQUENCE [LARGE SCALE GENOMIC DNA]</scope>
    <source>
        <strain evidence="14">2-141/67</strain>
    </source>
</reference>
<evidence type="ECO:0000256" key="11">
    <source>
        <dbReference type="RuleBase" id="RU000442"/>
    </source>
</evidence>
<dbReference type="SMART" id="SM00486">
    <property type="entry name" value="POLBc"/>
    <property type="match status" value="1"/>
</dbReference>
<keyword evidence="5 11" id="KW-0548">Nucleotidyltransferase</keyword>
<dbReference type="InterPro" id="IPR006134">
    <property type="entry name" value="DNA-dir_DNA_pol_B_multi_dom"/>
</dbReference>
<dbReference type="PROSITE" id="PS00116">
    <property type="entry name" value="DNA_POLYMERASE_B"/>
    <property type="match status" value="1"/>
</dbReference>
<dbReference type="FunFam" id="3.30.420.10:FF:000004">
    <property type="entry name" value="DNA polymerase"/>
    <property type="match status" value="1"/>
</dbReference>
<keyword evidence="8" id="KW-1194">Viral DNA replication</keyword>
<dbReference type="Pfam" id="PF03104">
    <property type="entry name" value="DNA_pol_B_exo1"/>
    <property type="match status" value="1"/>
</dbReference>
<evidence type="ECO:0000256" key="10">
    <source>
        <dbReference type="ARBA" id="ARBA00049244"/>
    </source>
</evidence>
<comment type="similarity">
    <text evidence="2 11">Belongs to the DNA polymerase type-B family.</text>
</comment>
<dbReference type="GO" id="GO:0042025">
    <property type="term" value="C:host cell nucleus"/>
    <property type="evidence" value="ECO:0007669"/>
    <property type="project" value="UniProtKB-SubCell"/>
</dbReference>
<organism evidence="14 15">
    <name type="scientific">Equid gammaherpesvirus 5</name>
    <dbReference type="NCBI Taxonomy" id="10371"/>
    <lineage>
        <taxon>Viruses</taxon>
        <taxon>Duplodnaviria</taxon>
        <taxon>Heunggongvirae</taxon>
        <taxon>Peploviricota</taxon>
        <taxon>Herviviricetes</taxon>
        <taxon>Herpesvirales</taxon>
        <taxon>Orthoherpesviridae</taxon>
        <taxon>Gammaherpesvirinae</taxon>
        <taxon>Percavirus</taxon>
        <taxon>Percavirus equidgamma5</taxon>
    </lineage>
</organism>
<dbReference type="GO" id="GO:0039686">
    <property type="term" value="P:bidirectional double-stranded viral DNA replication"/>
    <property type="evidence" value="ECO:0007669"/>
    <property type="project" value="UniProtKB-ARBA"/>
</dbReference>
<dbReference type="Gene3D" id="1.10.287.690">
    <property type="entry name" value="Helix hairpin bin"/>
    <property type="match status" value="1"/>
</dbReference>
<evidence type="ECO:0000313" key="15">
    <source>
        <dbReference type="Proteomes" id="UP000124452"/>
    </source>
</evidence>
<dbReference type="GO" id="GO:0003887">
    <property type="term" value="F:DNA-directed DNA polymerase activity"/>
    <property type="evidence" value="ECO:0007669"/>
    <property type="project" value="UniProtKB-KW"/>
</dbReference>
<dbReference type="Gene3D" id="3.90.1600.10">
    <property type="entry name" value="Palm domain of DNA polymerase"/>
    <property type="match status" value="1"/>
</dbReference>
<dbReference type="InterPro" id="IPR012337">
    <property type="entry name" value="RNaseH-like_sf"/>
</dbReference>
<evidence type="ECO:0000259" key="13">
    <source>
        <dbReference type="Pfam" id="PF03104"/>
    </source>
</evidence>
<evidence type="ECO:0000256" key="9">
    <source>
        <dbReference type="ARBA" id="ARBA00023125"/>
    </source>
</evidence>
<dbReference type="KEGG" id="vg:23104146"/>
<dbReference type="PANTHER" id="PTHR10322">
    <property type="entry name" value="DNA POLYMERASE CATALYTIC SUBUNIT"/>
    <property type="match status" value="1"/>
</dbReference>
<dbReference type="InterPro" id="IPR006172">
    <property type="entry name" value="DNA-dir_DNA_pol_B"/>
</dbReference>
<dbReference type="InterPro" id="IPR006133">
    <property type="entry name" value="DNA-dir_DNA_pol_B_exonuc"/>
</dbReference>
<proteinExistence type="inferred from homology"/>
<dbReference type="Pfam" id="PF00136">
    <property type="entry name" value="DNA_pol_B"/>
    <property type="match status" value="1"/>
</dbReference>
<evidence type="ECO:0000256" key="1">
    <source>
        <dbReference type="ARBA" id="ARBA00004147"/>
    </source>
</evidence>
<evidence type="ECO:0000256" key="4">
    <source>
        <dbReference type="ARBA" id="ARBA00022679"/>
    </source>
</evidence>
<dbReference type="SUPFAM" id="SSF53098">
    <property type="entry name" value="Ribonuclease H-like"/>
    <property type="match status" value="1"/>
</dbReference>
<keyword evidence="9 11" id="KW-0238">DNA-binding</keyword>
<feature type="domain" description="DNA-directed DNA polymerase family B multifunctional" evidence="12">
    <location>
        <begin position="525"/>
        <end position="993"/>
    </location>
</feature>
<dbReference type="Gene3D" id="3.30.342.10">
    <property type="entry name" value="DNA Polymerase, chain B, domain 1"/>
    <property type="match status" value="1"/>
</dbReference>
<evidence type="ECO:0000259" key="12">
    <source>
        <dbReference type="Pfam" id="PF00136"/>
    </source>
</evidence>
<dbReference type="InterPro" id="IPR023211">
    <property type="entry name" value="DNA_pol_palm_dom_sf"/>
</dbReference>
<dbReference type="InterPro" id="IPR017964">
    <property type="entry name" value="DNA-dir_DNA_pol_B_CS"/>
</dbReference>
<evidence type="ECO:0000256" key="2">
    <source>
        <dbReference type="ARBA" id="ARBA00005755"/>
    </source>
</evidence>
<dbReference type="InterPro" id="IPR050240">
    <property type="entry name" value="DNA_pol_type-B"/>
</dbReference>
<name>I6RBA3_9GAMA</name>